<dbReference type="Pfam" id="PF04560">
    <property type="entry name" value="RNA_pol_Rpb2_7"/>
    <property type="match status" value="1"/>
</dbReference>
<organism evidence="9">
    <name type="scientific">marine metagenome</name>
    <dbReference type="NCBI Taxonomy" id="408172"/>
    <lineage>
        <taxon>unclassified sequences</taxon>
        <taxon>metagenomes</taxon>
        <taxon>ecological metagenomes</taxon>
    </lineage>
</organism>
<dbReference type="InterPro" id="IPR007641">
    <property type="entry name" value="RNA_pol_Rpb2_7"/>
</dbReference>
<evidence type="ECO:0000259" key="7">
    <source>
        <dbReference type="Pfam" id="PF00562"/>
    </source>
</evidence>
<evidence type="ECO:0000256" key="5">
    <source>
        <dbReference type="ARBA" id="ARBA00022695"/>
    </source>
</evidence>
<dbReference type="SUPFAM" id="SSF64484">
    <property type="entry name" value="beta and beta-prime subunits of DNA dependent RNA-polymerase"/>
    <property type="match status" value="1"/>
</dbReference>
<dbReference type="PANTHER" id="PTHR20856">
    <property type="entry name" value="DNA-DIRECTED RNA POLYMERASE I SUBUNIT 2"/>
    <property type="match status" value="1"/>
</dbReference>
<proteinExistence type="inferred from homology"/>
<evidence type="ECO:0000256" key="1">
    <source>
        <dbReference type="ARBA" id="ARBA00006835"/>
    </source>
</evidence>
<evidence type="ECO:0000256" key="6">
    <source>
        <dbReference type="ARBA" id="ARBA00023163"/>
    </source>
</evidence>
<reference evidence="9" key="1">
    <citation type="submission" date="2018-05" db="EMBL/GenBank/DDBJ databases">
        <authorList>
            <person name="Lanie J.A."/>
            <person name="Ng W.-L."/>
            <person name="Kazmierczak K.M."/>
            <person name="Andrzejewski T.M."/>
            <person name="Davidsen T.M."/>
            <person name="Wayne K.J."/>
            <person name="Tettelin H."/>
            <person name="Glass J.I."/>
            <person name="Rusch D."/>
            <person name="Podicherti R."/>
            <person name="Tsui H.-C.T."/>
            <person name="Winkler M.E."/>
        </authorList>
    </citation>
    <scope>NUCLEOTIDE SEQUENCE</scope>
</reference>
<name>A0A382AHE4_9ZZZZ</name>
<keyword evidence="6" id="KW-0804">Transcription</keyword>
<dbReference type="AlphaFoldDB" id="A0A382AHE4"/>
<dbReference type="FunFam" id="2.40.270.10:FF:000011">
    <property type="entry name" value="DNA-directed RNA polymerase subunit beta"/>
    <property type="match status" value="1"/>
</dbReference>
<comment type="similarity">
    <text evidence="1">Belongs to the RNA polymerase beta chain family.</text>
</comment>
<feature type="domain" description="DNA-directed RNA polymerase subunit 2 hybrid-binding" evidence="7">
    <location>
        <begin position="3"/>
        <end position="332"/>
    </location>
</feature>
<dbReference type="GO" id="GO:0003677">
    <property type="term" value="F:DNA binding"/>
    <property type="evidence" value="ECO:0007669"/>
    <property type="project" value="InterPro"/>
</dbReference>
<accession>A0A382AHE4</accession>
<evidence type="ECO:0000259" key="8">
    <source>
        <dbReference type="Pfam" id="PF04560"/>
    </source>
</evidence>
<dbReference type="EMBL" id="UINC01025428">
    <property type="protein sequence ID" value="SVB00990.1"/>
    <property type="molecule type" value="Genomic_DNA"/>
</dbReference>
<evidence type="ECO:0000256" key="2">
    <source>
        <dbReference type="ARBA" id="ARBA00012418"/>
    </source>
</evidence>
<keyword evidence="4" id="KW-0808">Transferase</keyword>
<evidence type="ECO:0000256" key="4">
    <source>
        <dbReference type="ARBA" id="ARBA00022679"/>
    </source>
</evidence>
<protein>
    <recommendedName>
        <fullName evidence="2">DNA-directed RNA polymerase</fullName>
        <ecNumber evidence="2">2.7.7.6</ecNumber>
    </recommendedName>
</protein>
<dbReference type="GO" id="GO:0003899">
    <property type="term" value="F:DNA-directed RNA polymerase activity"/>
    <property type="evidence" value="ECO:0007669"/>
    <property type="project" value="UniProtKB-EC"/>
</dbReference>
<gene>
    <name evidence="9" type="ORF">METZ01_LOCUS153844</name>
</gene>
<dbReference type="GO" id="GO:0006351">
    <property type="term" value="P:DNA-templated transcription"/>
    <property type="evidence" value="ECO:0007669"/>
    <property type="project" value="InterPro"/>
</dbReference>
<feature type="non-terminal residue" evidence="9">
    <location>
        <position position="1"/>
    </location>
</feature>
<dbReference type="InterPro" id="IPR014724">
    <property type="entry name" value="RNA_pol_RPB2_OB-fold"/>
</dbReference>
<dbReference type="Gene3D" id="3.90.1800.10">
    <property type="entry name" value="RNA polymerase alpha subunit dimerisation domain"/>
    <property type="match status" value="1"/>
</dbReference>
<dbReference type="CDD" id="cd00653">
    <property type="entry name" value="RNA_pol_B_RPB2"/>
    <property type="match status" value="1"/>
</dbReference>
<evidence type="ECO:0000256" key="3">
    <source>
        <dbReference type="ARBA" id="ARBA00022478"/>
    </source>
</evidence>
<dbReference type="GO" id="GO:0000428">
    <property type="term" value="C:DNA-directed RNA polymerase complex"/>
    <property type="evidence" value="ECO:0007669"/>
    <property type="project" value="UniProtKB-KW"/>
</dbReference>
<dbReference type="EC" id="2.7.7.6" evidence="2"/>
<sequence length="427" mass="47683">RGHLLHYAQRPMLQTEAMKYNTLRSRPAGQNLVVAVMSYHGYNMEDALIFNRGSIDRGTGRSTFVRTYMSEERRYPGGQEDRFVIPGPDVRGARSEEAYFYLEEDGLIYPEIDLKGKEVLIGKTSPPRFLAEPTDFLSPQKVRESSLTVRHGEKGTVDSVMLSETENGSRIARIRVRDQRVPEMGDKFASRHGQKGVIGHMVPPEGMPFTEDGITPDLIINPHAIPSRMTVAHVLEMIGGKVGSMEGRAVDGSAFSGEKETDLRSALSQYGLKHSGREVLYDGQTGRRIDAEIFIGVIYYQKLHHMVSGKLHARSRGPVQLLTRQPTEGRARMGGLRFGEMERDCLIAHGASMVIKDRLLDESDKTVQYVDSQSGHIGYLDRRGVLTSPMGDNTSIYPVAMSYAFKLLLEELKSLGIVARLRLEDLS</sequence>
<feature type="domain" description="RNA polymerase Rpb2" evidence="8">
    <location>
        <begin position="334"/>
        <end position="422"/>
    </location>
</feature>
<dbReference type="InterPro" id="IPR015712">
    <property type="entry name" value="DNA-dir_RNA_pol_su2"/>
</dbReference>
<keyword evidence="3" id="KW-0240">DNA-directed RNA polymerase</keyword>
<dbReference type="InterPro" id="IPR037033">
    <property type="entry name" value="DNA-dir_RNAP_su2_hyb_sf"/>
</dbReference>
<dbReference type="Pfam" id="PF00562">
    <property type="entry name" value="RNA_pol_Rpb2_6"/>
    <property type="match status" value="1"/>
</dbReference>
<dbReference type="InterPro" id="IPR007121">
    <property type="entry name" value="RNA_pol_bsu_CS"/>
</dbReference>
<dbReference type="PROSITE" id="PS01166">
    <property type="entry name" value="RNA_POL_BETA"/>
    <property type="match status" value="1"/>
</dbReference>
<dbReference type="InterPro" id="IPR007120">
    <property type="entry name" value="DNA-dir_RNAP_su2_dom"/>
</dbReference>
<evidence type="ECO:0000313" key="9">
    <source>
        <dbReference type="EMBL" id="SVB00990.1"/>
    </source>
</evidence>
<dbReference type="GO" id="GO:0032549">
    <property type="term" value="F:ribonucleoside binding"/>
    <property type="evidence" value="ECO:0007669"/>
    <property type="project" value="InterPro"/>
</dbReference>
<keyword evidence="5" id="KW-0548">Nucleotidyltransferase</keyword>
<dbReference type="Gene3D" id="2.40.50.150">
    <property type="match status" value="1"/>
</dbReference>
<dbReference type="Gene3D" id="2.40.270.10">
    <property type="entry name" value="DNA-directed RNA polymerase, subunit 2, domain 6"/>
    <property type="match status" value="1"/>
</dbReference>